<dbReference type="InterPro" id="IPR034660">
    <property type="entry name" value="DinB/YfiT-like"/>
</dbReference>
<gene>
    <name evidence="2" type="ORF">CLV62_13734</name>
</gene>
<evidence type="ECO:0000313" key="2">
    <source>
        <dbReference type="EMBL" id="PXV59368.1"/>
    </source>
</evidence>
<evidence type="ECO:0000313" key="3">
    <source>
        <dbReference type="Proteomes" id="UP000247973"/>
    </source>
</evidence>
<keyword evidence="3" id="KW-1185">Reference proteome</keyword>
<name>A0A2V3PIK2_9BACT</name>
<accession>A0A2V3PIK2</accession>
<dbReference type="Proteomes" id="UP000247973">
    <property type="component" value="Unassembled WGS sequence"/>
</dbReference>
<protein>
    <recommendedName>
        <fullName evidence="1">DinB-like domain-containing protein</fullName>
    </recommendedName>
</protein>
<dbReference type="Pfam" id="PF12867">
    <property type="entry name" value="DinB_2"/>
    <property type="match status" value="1"/>
</dbReference>
<dbReference type="InterPro" id="IPR024775">
    <property type="entry name" value="DinB-like"/>
</dbReference>
<dbReference type="OrthoDB" id="9793216at2"/>
<dbReference type="Gene3D" id="1.20.120.450">
    <property type="entry name" value="dinb family like domain"/>
    <property type="match status" value="1"/>
</dbReference>
<dbReference type="EMBL" id="QICL01000037">
    <property type="protein sequence ID" value="PXV59368.1"/>
    <property type="molecule type" value="Genomic_DNA"/>
</dbReference>
<sequence length="155" mass="18640">MNADFTDITNGIYRTIETWEPVLTDLPIDTIGERKNKQSRTVKQILGHLVDSASNNHQRMVRLQYNRYLEFPDYRQDNDLWIVVQDYQHADWINLVQLWKFYNLHIIHVIKSVDNTKLNNYWNDFEGSRVSLNDMINGYLFHLNFHLNEIEELIE</sequence>
<organism evidence="2 3">
    <name type="scientific">Dysgonomonas alginatilytica</name>
    <dbReference type="NCBI Taxonomy" id="1605892"/>
    <lineage>
        <taxon>Bacteria</taxon>
        <taxon>Pseudomonadati</taxon>
        <taxon>Bacteroidota</taxon>
        <taxon>Bacteroidia</taxon>
        <taxon>Bacteroidales</taxon>
        <taxon>Dysgonomonadaceae</taxon>
        <taxon>Dysgonomonas</taxon>
    </lineage>
</organism>
<dbReference type="RefSeq" id="WP_110312374.1">
    <property type="nucleotide sequence ID" value="NZ_QICL01000037.1"/>
</dbReference>
<proteinExistence type="predicted"/>
<dbReference type="SUPFAM" id="SSF109854">
    <property type="entry name" value="DinB/YfiT-like putative metalloenzymes"/>
    <property type="match status" value="1"/>
</dbReference>
<evidence type="ECO:0000259" key="1">
    <source>
        <dbReference type="Pfam" id="PF12867"/>
    </source>
</evidence>
<dbReference type="AlphaFoldDB" id="A0A2V3PIK2"/>
<reference evidence="2 3" key="1">
    <citation type="submission" date="2018-03" db="EMBL/GenBank/DDBJ databases">
        <title>Genomic Encyclopedia of Archaeal and Bacterial Type Strains, Phase II (KMG-II): from individual species to whole genera.</title>
        <authorList>
            <person name="Goeker M."/>
        </authorList>
    </citation>
    <scope>NUCLEOTIDE SEQUENCE [LARGE SCALE GENOMIC DNA]</scope>
    <source>
        <strain evidence="2 3">DSM 100214</strain>
    </source>
</reference>
<comment type="caution">
    <text evidence="2">The sequence shown here is derived from an EMBL/GenBank/DDBJ whole genome shotgun (WGS) entry which is preliminary data.</text>
</comment>
<feature type="domain" description="DinB-like" evidence="1">
    <location>
        <begin position="13"/>
        <end position="150"/>
    </location>
</feature>